<comment type="caution">
    <text evidence="2">The sequence shown here is derived from an EMBL/GenBank/DDBJ whole genome shotgun (WGS) entry which is preliminary data.</text>
</comment>
<dbReference type="RefSeq" id="WP_309489844.1">
    <property type="nucleotide sequence ID" value="NZ_JAENIG010000005.1"/>
</dbReference>
<accession>A0AAE2SF75</accession>
<dbReference type="SUPFAM" id="SSF53474">
    <property type="entry name" value="alpha/beta-Hydrolases"/>
    <property type="match status" value="1"/>
</dbReference>
<dbReference type="InterPro" id="IPR029058">
    <property type="entry name" value="AB_hydrolase_fold"/>
</dbReference>
<dbReference type="Proteomes" id="UP000634206">
    <property type="component" value="Unassembled WGS sequence"/>
</dbReference>
<keyword evidence="3" id="KW-1185">Reference proteome</keyword>
<dbReference type="Gene3D" id="3.40.50.1820">
    <property type="entry name" value="alpha/beta hydrolase"/>
    <property type="match status" value="1"/>
</dbReference>
<evidence type="ECO:0000256" key="1">
    <source>
        <dbReference type="SAM" id="SignalP"/>
    </source>
</evidence>
<dbReference type="AlphaFoldDB" id="A0AAE2SF75"/>
<dbReference type="EMBL" id="JAENIG010000005">
    <property type="protein sequence ID" value="MBK1855231.1"/>
    <property type="molecule type" value="Genomic_DNA"/>
</dbReference>
<proteinExistence type="predicted"/>
<reference evidence="2" key="1">
    <citation type="submission" date="2021-01" db="EMBL/GenBank/DDBJ databases">
        <title>Modified the classification status of verrucomicrobia.</title>
        <authorList>
            <person name="Feng X."/>
        </authorList>
    </citation>
    <scope>NUCLEOTIDE SEQUENCE</scope>
    <source>
        <strain evidence="2">5K15</strain>
    </source>
</reference>
<gene>
    <name evidence="2" type="ORF">JIN83_09700</name>
</gene>
<organism evidence="2 3">
    <name type="scientific">Oceaniferula flava</name>
    <dbReference type="NCBI Taxonomy" id="2800421"/>
    <lineage>
        <taxon>Bacteria</taxon>
        <taxon>Pseudomonadati</taxon>
        <taxon>Verrucomicrobiota</taxon>
        <taxon>Verrucomicrobiia</taxon>
        <taxon>Verrucomicrobiales</taxon>
        <taxon>Verrucomicrobiaceae</taxon>
        <taxon>Oceaniferula</taxon>
    </lineage>
</organism>
<protein>
    <submittedName>
        <fullName evidence="2">Prolyl oligopeptidase family serine peptidase</fullName>
    </submittedName>
</protein>
<evidence type="ECO:0000313" key="3">
    <source>
        <dbReference type="Proteomes" id="UP000634206"/>
    </source>
</evidence>
<name>A0AAE2SF75_9BACT</name>
<keyword evidence="1" id="KW-0732">Signal</keyword>
<sequence length="954" mass="102920">MTTKLSHLLLLSCSCITHATGQIVYHDTFDGDGLETNAGIGGGGRAVASNGGGWLWADDGNLTAGTASTGNRVNNFYSDSPFFISEGFTLEIIFDLGATGTTPYPSNHFSIGLAAEDETTKLFDTASGDSSIAPADGIGISLTPRNGSISTGIIEWDADGNAGIGETSNITPFATTAGTEQSFILNVAANGSYTYSYGGINGSGTTNIDLNLPYFFRSRTQGSADNAIREVKLTTTTPQLQPPYVTASSSFIIVGDSVDLNIVYDPSASAATLSSTPASSVTDLRAIDATDAVPNDGKVTVSVQPSEDTVYTLEVTDAVGNRSATTSVTVLPVGTPTGTVLVTRQAPDAILPSSDILLKNINRNIRSTSYPYGTEIEKVNSSESIGGTTFVVSGTGSYDLGAITFKSAIAQSFGSAAAVRLSFYLNTGDSGTGDTSLEQNEFIADSDEIFSLAGLSMVTGDHITFNLSSPLTNLQKGREYGVVINWLEADEHNTLSLWRSNNKDRRDGGALAETASANIDLSPSRVQTIEVNNDPVIFISSRNVPDPGDAIVRGTLEGWGSHLKYAADIDGYFSTPKQLSGLDTWRVLKIFDGTDAATMTVEEQVQYPAGTQVGKVYVPDAYEPDKPIGLLIFVNTALGAFDVNRFESVMDDHYLIGASAEQTSNANPDPWRIARILDLTVSLMDEYEVDPERVYIAGSSGGALISALCTLLYPDVYHGAVCVAHALPINYYYGLYGESWTDTEWDEFVAQNQRFVWMAGEEDASASFFRSYYPQWWSQGFIMDEYWVPGLGHSYPDASIVSEAFRFIDAPVQANRMTNYHDWSDEQFRMMTGRSHSSVPQADTLPHGDMDGDGRSNIEEFVFGGDPRQLDEGGSRQVTITDGALSVRARYPMSGARLKPTWSTDLNQWKIDDLPLSELSPDQADGQFSTYRYQMLTGEQSKAFFRFEAEEVME</sequence>
<feature type="signal peptide" evidence="1">
    <location>
        <begin position="1"/>
        <end position="19"/>
    </location>
</feature>
<evidence type="ECO:0000313" key="2">
    <source>
        <dbReference type="EMBL" id="MBK1855231.1"/>
    </source>
</evidence>
<dbReference type="PROSITE" id="PS51257">
    <property type="entry name" value="PROKAR_LIPOPROTEIN"/>
    <property type="match status" value="1"/>
</dbReference>
<feature type="chain" id="PRO_5042186631" evidence="1">
    <location>
        <begin position="20"/>
        <end position="954"/>
    </location>
</feature>